<evidence type="ECO:0000313" key="8">
    <source>
        <dbReference type="Proteomes" id="UP000092445"/>
    </source>
</evidence>
<accession>A0A1A9Z116</accession>
<keyword evidence="3" id="KW-0067">ATP-binding</keyword>
<dbReference type="InterPro" id="IPR050795">
    <property type="entry name" value="Asn_Synthetase"/>
</dbReference>
<organism evidence="7 8">
    <name type="scientific">Glossina pallidipes</name>
    <name type="common">Tsetse fly</name>
    <dbReference type="NCBI Taxonomy" id="7398"/>
    <lineage>
        <taxon>Eukaryota</taxon>
        <taxon>Metazoa</taxon>
        <taxon>Ecdysozoa</taxon>
        <taxon>Arthropoda</taxon>
        <taxon>Hexapoda</taxon>
        <taxon>Insecta</taxon>
        <taxon>Pterygota</taxon>
        <taxon>Neoptera</taxon>
        <taxon>Endopterygota</taxon>
        <taxon>Diptera</taxon>
        <taxon>Brachycera</taxon>
        <taxon>Muscomorpha</taxon>
        <taxon>Hippoboscoidea</taxon>
        <taxon>Glossinidae</taxon>
        <taxon>Glossina</taxon>
    </lineage>
</organism>
<dbReference type="SUPFAM" id="SSF56235">
    <property type="entry name" value="N-terminal nucleophile aminohydrolases (Ntn hydrolases)"/>
    <property type="match status" value="1"/>
</dbReference>
<proteinExistence type="inferred from homology"/>
<reference evidence="8" key="1">
    <citation type="submission" date="2014-03" db="EMBL/GenBank/DDBJ databases">
        <authorList>
            <person name="Aksoy S."/>
            <person name="Warren W."/>
            <person name="Wilson R.K."/>
        </authorList>
    </citation>
    <scope>NUCLEOTIDE SEQUENCE [LARGE SCALE GENOMIC DNA]</scope>
    <source>
        <strain evidence="8">IAEA</strain>
    </source>
</reference>
<keyword evidence="4" id="KW-0028">Amino-acid biosynthesis</keyword>
<dbReference type="InterPro" id="IPR029055">
    <property type="entry name" value="Ntn_hydrolases_N"/>
</dbReference>
<dbReference type="InterPro" id="IPR014729">
    <property type="entry name" value="Rossmann-like_a/b/a_fold"/>
</dbReference>
<evidence type="ECO:0000256" key="1">
    <source>
        <dbReference type="ARBA" id="ARBA00022598"/>
    </source>
</evidence>
<dbReference type="Pfam" id="PF00120">
    <property type="entry name" value="Gln-synt_C"/>
    <property type="match status" value="1"/>
</dbReference>
<feature type="domain" description="Glutamine amidotransferase type-2" evidence="6">
    <location>
        <begin position="17"/>
        <end position="229"/>
    </location>
</feature>
<dbReference type="Proteomes" id="UP000092445">
    <property type="component" value="Unassembled WGS sequence"/>
</dbReference>
<dbReference type="GO" id="GO:0005524">
    <property type="term" value="F:ATP binding"/>
    <property type="evidence" value="ECO:0007669"/>
    <property type="project" value="UniProtKB-KW"/>
</dbReference>
<dbReference type="AlphaFoldDB" id="A0A1A9Z116"/>
<evidence type="ECO:0000256" key="2">
    <source>
        <dbReference type="ARBA" id="ARBA00022741"/>
    </source>
</evidence>
<dbReference type="Gene3D" id="3.30.590.10">
    <property type="entry name" value="Glutamine synthetase/guanido kinase, catalytic domain"/>
    <property type="match status" value="1"/>
</dbReference>
<dbReference type="GO" id="GO:0006529">
    <property type="term" value="P:asparagine biosynthetic process"/>
    <property type="evidence" value="ECO:0007669"/>
    <property type="project" value="UniProtKB-KW"/>
</dbReference>
<sequence length="348" mass="40161">MDIEVEAHHHEVAIGQNEIATHHNTLTKKADEVQIYKKKAIHCSHLMSHRGPDENGIYEDKNVILLHERLSIIDVKNGRQPITNADKTNILIMNGEIYNYKKIKKELCEDYKFNSYSDCEVVLALYDKFGEKFLDMLNEQSGLDVIRHVIYHIETYDITTVRASIPMYLMSRKIKSQGIKMVLSGEGADEIFGGYLYFHYAPSAKDLHEELVRKLKLLHMYDCLRANKSMLAWGVETRFPFLDKNFLDIAMNIHPKYKMCHSKKIEKYILRKAFFEYLPESILWRQKEQFSDGVGYSWIDSLQKISENELSWLEHGTHNAEVTGSNPVVANFAEVAKLVDAPDLGSGT</sequence>
<dbReference type="InterPro" id="IPR008146">
    <property type="entry name" value="Gln_synth_cat_dom"/>
</dbReference>
<evidence type="ECO:0000259" key="6">
    <source>
        <dbReference type="PROSITE" id="PS51278"/>
    </source>
</evidence>
<keyword evidence="4" id="KW-0061">Asparagine biosynthesis</keyword>
<dbReference type="Gene3D" id="3.40.50.620">
    <property type="entry name" value="HUPs"/>
    <property type="match status" value="1"/>
</dbReference>
<keyword evidence="1" id="KW-0436">Ligase</keyword>
<keyword evidence="8" id="KW-1185">Reference proteome</keyword>
<reference evidence="7" key="2">
    <citation type="submission" date="2020-05" db="UniProtKB">
        <authorList>
            <consortium name="EnsemblMetazoa"/>
        </authorList>
    </citation>
    <scope>IDENTIFICATION</scope>
    <source>
        <strain evidence="7">IAEA</strain>
    </source>
</reference>
<dbReference type="PROSITE" id="PS51278">
    <property type="entry name" value="GATASE_TYPE_2"/>
    <property type="match status" value="1"/>
</dbReference>
<dbReference type="PANTHER" id="PTHR11772:SF2">
    <property type="entry name" value="ASPARAGINE SYNTHETASE [GLUTAMINE-HYDROLYZING]"/>
    <property type="match status" value="1"/>
</dbReference>
<dbReference type="GO" id="GO:0004066">
    <property type="term" value="F:asparagine synthase (glutamine-hydrolyzing) activity"/>
    <property type="evidence" value="ECO:0007669"/>
    <property type="project" value="InterPro"/>
</dbReference>
<dbReference type="CDD" id="cd01991">
    <property type="entry name" value="Asn_synthase_B_C"/>
    <property type="match status" value="1"/>
</dbReference>
<dbReference type="SUPFAM" id="SSF52402">
    <property type="entry name" value="Adenine nucleotide alpha hydrolases-like"/>
    <property type="match status" value="1"/>
</dbReference>
<evidence type="ECO:0000256" key="3">
    <source>
        <dbReference type="ARBA" id="ARBA00022840"/>
    </source>
</evidence>
<dbReference type="EnsemblMetazoa" id="GPAI000656-RA">
    <property type="protein sequence ID" value="GPAI000656-PA"/>
    <property type="gene ID" value="GPAI000656"/>
</dbReference>
<protein>
    <recommendedName>
        <fullName evidence="6">Glutamine amidotransferase type-2 domain-containing protein</fullName>
    </recommendedName>
</protein>
<comment type="similarity">
    <text evidence="5">Belongs to the glutamine synthetase family.</text>
</comment>
<keyword evidence="2" id="KW-0547">Nucleotide-binding</keyword>
<dbReference type="InterPro" id="IPR014746">
    <property type="entry name" value="Gln_synth/guanido_kin_cat_dom"/>
</dbReference>
<dbReference type="PANTHER" id="PTHR11772">
    <property type="entry name" value="ASPARAGINE SYNTHETASE"/>
    <property type="match status" value="1"/>
</dbReference>
<evidence type="ECO:0000256" key="5">
    <source>
        <dbReference type="RuleBase" id="RU000384"/>
    </source>
</evidence>
<name>A0A1A9Z116_GLOPL</name>
<dbReference type="Pfam" id="PF13522">
    <property type="entry name" value="GATase_6"/>
    <property type="match status" value="1"/>
</dbReference>
<dbReference type="Pfam" id="PF00733">
    <property type="entry name" value="Asn_synthase"/>
    <property type="match status" value="1"/>
</dbReference>
<dbReference type="VEuPathDB" id="VectorBase:GPAI000656"/>
<dbReference type="GO" id="GO:0004356">
    <property type="term" value="F:glutamine synthetase activity"/>
    <property type="evidence" value="ECO:0007669"/>
    <property type="project" value="InterPro"/>
</dbReference>
<dbReference type="InterPro" id="IPR017932">
    <property type="entry name" value="GATase_2_dom"/>
</dbReference>
<dbReference type="InterPro" id="IPR001962">
    <property type="entry name" value="Asn_synthase"/>
</dbReference>
<dbReference type="SUPFAM" id="SSF55931">
    <property type="entry name" value="Glutamine synthetase/guanido kinase"/>
    <property type="match status" value="1"/>
</dbReference>
<evidence type="ECO:0000256" key="4">
    <source>
        <dbReference type="ARBA" id="ARBA00022888"/>
    </source>
</evidence>
<dbReference type="STRING" id="7398.A0A1A9Z116"/>
<evidence type="ECO:0000313" key="7">
    <source>
        <dbReference type="EnsemblMetazoa" id="GPAI000656-PA"/>
    </source>
</evidence>